<reference evidence="1 2" key="1">
    <citation type="submission" date="2013-11" db="EMBL/GenBank/DDBJ databases">
        <title>Single cell genomics of uncultured Tannerella BU063 (oral taxon 286).</title>
        <authorList>
            <person name="Beall C.J."/>
            <person name="Campbell A.G."/>
            <person name="Griffen A.L."/>
            <person name="Podar M."/>
            <person name="Leys E.J."/>
        </authorList>
    </citation>
    <scope>NUCLEOTIDE SEQUENCE [LARGE SCALE GENOMIC DNA]</scope>
    <source>
        <strain evidence="1">Cell 5</strain>
    </source>
</reference>
<name>W2CE08_9BACT</name>
<gene>
    <name evidence="1" type="ORF">T229_04355</name>
</gene>
<organism evidence="1 2">
    <name type="scientific">Tannerella sp. oral taxon BU063 isolate Cell 5</name>
    <dbReference type="NCBI Taxonomy" id="1410950"/>
    <lineage>
        <taxon>Bacteria</taxon>
        <taxon>Pseudomonadati</taxon>
        <taxon>Bacteroidota</taxon>
        <taxon>Bacteroidia</taxon>
        <taxon>Bacteroidales</taxon>
        <taxon>Tannerellaceae</taxon>
        <taxon>Tannerella</taxon>
    </lineage>
</organism>
<protein>
    <submittedName>
        <fullName evidence="1">Uncharacterized protein</fullName>
    </submittedName>
</protein>
<dbReference type="EMBL" id="AYYC01000547">
    <property type="protein sequence ID" value="ETK05273.1"/>
    <property type="molecule type" value="Genomic_DNA"/>
</dbReference>
<evidence type="ECO:0000313" key="2">
    <source>
        <dbReference type="Proteomes" id="UP000018872"/>
    </source>
</evidence>
<sequence>MIYAEALGLKNRPKTGIPDGRGLEYLMRMACDGTRGRATLTGIGFSESLGR</sequence>
<dbReference type="AlphaFoldDB" id="W2CE08"/>
<comment type="caution">
    <text evidence="1">The sequence shown here is derived from an EMBL/GenBank/DDBJ whole genome shotgun (WGS) entry which is preliminary data.</text>
</comment>
<evidence type="ECO:0000313" key="1">
    <source>
        <dbReference type="EMBL" id="ETK05273.1"/>
    </source>
</evidence>
<proteinExistence type="predicted"/>
<dbReference type="Proteomes" id="UP000018872">
    <property type="component" value="Unassembled WGS sequence"/>
</dbReference>
<accession>W2CE08</accession>